<dbReference type="GO" id="GO:0009279">
    <property type="term" value="C:cell outer membrane"/>
    <property type="evidence" value="ECO:0007669"/>
    <property type="project" value="UniProtKB-SubCell"/>
</dbReference>
<keyword evidence="3 6" id="KW-0564">Palmitate</keyword>
<evidence type="ECO:0000256" key="7">
    <source>
        <dbReference type="SAM" id="MobiDB-lite"/>
    </source>
</evidence>
<dbReference type="Gene3D" id="3.30.1330.60">
    <property type="entry name" value="OmpA-like domain"/>
    <property type="match status" value="1"/>
</dbReference>
<feature type="chain" id="PRO_5013278978" description="Peptidoglycan-associated lipoprotein" evidence="8">
    <location>
        <begin position="25"/>
        <end position="193"/>
    </location>
</feature>
<dbReference type="InterPro" id="IPR006664">
    <property type="entry name" value="OMP_bac"/>
</dbReference>
<keyword evidence="2 6" id="KW-0472">Membrane</keyword>
<proteinExistence type="inferred from homology"/>
<feature type="signal peptide" evidence="8">
    <location>
        <begin position="1"/>
        <end position="24"/>
    </location>
</feature>
<dbReference type="AlphaFoldDB" id="A0A212JPJ8"/>
<feature type="domain" description="OmpA-like" evidence="9">
    <location>
        <begin position="75"/>
        <end position="192"/>
    </location>
</feature>
<comment type="similarity">
    <text evidence="6">Belongs to the Pal lipoprotein family.</text>
</comment>
<feature type="compositionally biased region" description="Polar residues" evidence="7">
    <location>
        <begin position="58"/>
        <end position="72"/>
    </location>
</feature>
<dbReference type="CDD" id="cd07185">
    <property type="entry name" value="OmpA_C-like"/>
    <property type="match status" value="1"/>
</dbReference>
<protein>
    <recommendedName>
        <fullName evidence="6">Peptidoglycan-associated lipoprotein</fullName>
        <shortName evidence="6">PAL</shortName>
    </recommendedName>
</protein>
<dbReference type="InterPro" id="IPR006665">
    <property type="entry name" value="OmpA-like"/>
</dbReference>
<feature type="region of interest" description="Disordered" evidence="7">
    <location>
        <begin position="33"/>
        <end position="72"/>
    </location>
</feature>
<dbReference type="GO" id="GO:0051301">
    <property type="term" value="P:cell division"/>
    <property type="evidence" value="ECO:0007669"/>
    <property type="project" value="InterPro"/>
</dbReference>
<keyword evidence="1 6" id="KW-0732">Signal</keyword>
<organism evidence="10">
    <name type="scientific">uncultured delta proteobacterium</name>
    <dbReference type="NCBI Taxonomy" id="34034"/>
    <lineage>
        <taxon>Bacteria</taxon>
        <taxon>Deltaproteobacteria</taxon>
        <taxon>environmental samples</taxon>
    </lineage>
</organism>
<dbReference type="EMBL" id="FLUQ01000001">
    <property type="protein sequence ID" value="SBW01347.1"/>
    <property type="molecule type" value="Genomic_DNA"/>
</dbReference>
<evidence type="ECO:0000256" key="5">
    <source>
        <dbReference type="ARBA" id="ARBA00023288"/>
    </source>
</evidence>
<dbReference type="SUPFAM" id="SSF103088">
    <property type="entry name" value="OmpA-like"/>
    <property type="match status" value="1"/>
</dbReference>
<evidence type="ECO:0000256" key="3">
    <source>
        <dbReference type="ARBA" id="ARBA00023139"/>
    </source>
</evidence>
<accession>A0A212JPJ8</accession>
<keyword evidence="4 6" id="KW-0998">Cell outer membrane</keyword>
<evidence type="ECO:0000256" key="1">
    <source>
        <dbReference type="ARBA" id="ARBA00022729"/>
    </source>
</evidence>
<dbReference type="InterPro" id="IPR039001">
    <property type="entry name" value="Pal"/>
</dbReference>
<dbReference type="PANTHER" id="PTHR30329:SF21">
    <property type="entry name" value="LIPOPROTEIN YIAD-RELATED"/>
    <property type="match status" value="1"/>
</dbReference>
<gene>
    <name evidence="6" type="primary">pal</name>
    <name evidence="10" type="ORF">KL86DPRO_11948</name>
</gene>
<evidence type="ECO:0000313" key="10">
    <source>
        <dbReference type="EMBL" id="SBW01347.1"/>
    </source>
</evidence>
<reference evidence="10" key="1">
    <citation type="submission" date="2016-04" db="EMBL/GenBank/DDBJ databases">
        <authorList>
            <person name="Evans L.H."/>
            <person name="Alamgir A."/>
            <person name="Owens N."/>
            <person name="Weber N.D."/>
            <person name="Virtaneva K."/>
            <person name="Barbian K."/>
            <person name="Babar A."/>
            <person name="Rosenke K."/>
        </authorList>
    </citation>
    <scope>NUCLEOTIDE SEQUENCE</scope>
    <source>
        <strain evidence="10">86</strain>
    </source>
</reference>
<dbReference type="PROSITE" id="PS51257">
    <property type="entry name" value="PROKAR_LIPOPROTEIN"/>
    <property type="match status" value="1"/>
</dbReference>
<keyword evidence="5 6" id="KW-0449">Lipoprotein</keyword>
<sequence length="193" mass="20355">MNRYSTVIVTGCLALMLGLAGCSAKPRTGPFDVPSGGSGGIGSNSGYSGSSVPARQGASGSPAPTWQQNQSDAVNRAAAEIAAAKVFFDFNRAEIRPDARAALDHVAGLLKQNPSIQIGLQGHCDERGSNEYNYGLGERRARAAYGYLLRAGVPAYQLKMVNYGKKTPAVAGRTESAYAQNRRVAFCVLTTCY</sequence>
<dbReference type="PRINTS" id="PR01021">
    <property type="entry name" value="OMPADOMAIN"/>
</dbReference>
<dbReference type="InterPro" id="IPR050330">
    <property type="entry name" value="Bact_OuterMem_StrucFunc"/>
</dbReference>
<dbReference type="Pfam" id="PF00691">
    <property type="entry name" value="OmpA"/>
    <property type="match status" value="1"/>
</dbReference>
<dbReference type="PROSITE" id="PS51123">
    <property type="entry name" value="OMPA_2"/>
    <property type="match status" value="1"/>
</dbReference>
<evidence type="ECO:0000256" key="2">
    <source>
        <dbReference type="ARBA" id="ARBA00023136"/>
    </source>
</evidence>
<dbReference type="HAMAP" id="MF_02204">
    <property type="entry name" value="Pal"/>
    <property type="match status" value="1"/>
</dbReference>
<dbReference type="InterPro" id="IPR036737">
    <property type="entry name" value="OmpA-like_sf"/>
</dbReference>
<dbReference type="PANTHER" id="PTHR30329">
    <property type="entry name" value="STATOR ELEMENT OF FLAGELLAR MOTOR COMPLEX"/>
    <property type="match status" value="1"/>
</dbReference>
<evidence type="ECO:0000259" key="9">
    <source>
        <dbReference type="PROSITE" id="PS51123"/>
    </source>
</evidence>
<evidence type="ECO:0000256" key="8">
    <source>
        <dbReference type="SAM" id="SignalP"/>
    </source>
</evidence>
<name>A0A212JPJ8_9DELT</name>
<comment type="subcellular location">
    <subcellularLocation>
        <location evidence="6">Cell outer membrane</location>
        <topology evidence="6">Lipid-anchor</topology>
    </subcellularLocation>
</comment>
<evidence type="ECO:0000256" key="6">
    <source>
        <dbReference type="HAMAP-Rule" id="MF_02204"/>
    </source>
</evidence>
<evidence type="ECO:0000256" key="4">
    <source>
        <dbReference type="ARBA" id="ARBA00023237"/>
    </source>
</evidence>